<name>A0ABN9IHE1_9RALS</name>
<dbReference type="Pfam" id="PF00196">
    <property type="entry name" value="GerE"/>
    <property type="match status" value="1"/>
</dbReference>
<dbReference type="InterPro" id="IPR000792">
    <property type="entry name" value="Tscrpt_reg_LuxR_C"/>
</dbReference>
<dbReference type="CDD" id="cd06170">
    <property type="entry name" value="LuxR_C_like"/>
    <property type="match status" value="1"/>
</dbReference>
<dbReference type="PRINTS" id="PR00038">
    <property type="entry name" value="HTHLUXR"/>
</dbReference>
<dbReference type="Gene3D" id="3.40.50.2300">
    <property type="match status" value="1"/>
</dbReference>
<dbReference type="SMART" id="SM00448">
    <property type="entry name" value="REC"/>
    <property type="match status" value="1"/>
</dbReference>
<feature type="domain" description="Response regulatory" evidence="7">
    <location>
        <begin position="3"/>
        <end position="119"/>
    </location>
</feature>
<dbReference type="SUPFAM" id="SSF52172">
    <property type="entry name" value="CheY-like"/>
    <property type="match status" value="1"/>
</dbReference>
<evidence type="ECO:0000256" key="3">
    <source>
        <dbReference type="ARBA" id="ARBA00023125"/>
    </source>
</evidence>
<dbReference type="InterPro" id="IPR039420">
    <property type="entry name" value="WalR-like"/>
</dbReference>
<dbReference type="Pfam" id="PF00072">
    <property type="entry name" value="Response_reg"/>
    <property type="match status" value="1"/>
</dbReference>
<dbReference type="RefSeq" id="WP_316655678.1">
    <property type="nucleotide sequence ID" value="NZ_CATYWO010000001.1"/>
</dbReference>
<feature type="domain" description="HTH luxR-type" evidence="6">
    <location>
        <begin position="142"/>
        <end position="207"/>
    </location>
</feature>
<dbReference type="InterPro" id="IPR001789">
    <property type="entry name" value="Sig_transdc_resp-reg_receiver"/>
</dbReference>
<evidence type="ECO:0000256" key="5">
    <source>
        <dbReference type="PROSITE-ProRule" id="PRU00169"/>
    </source>
</evidence>
<keyword evidence="3" id="KW-0238">DNA-binding</keyword>
<dbReference type="EMBL" id="CATYWO010000001">
    <property type="protein sequence ID" value="CAJ0779913.1"/>
    <property type="molecule type" value="Genomic_DNA"/>
</dbReference>
<dbReference type="PROSITE" id="PS50043">
    <property type="entry name" value="HTH_LUXR_2"/>
    <property type="match status" value="1"/>
</dbReference>
<accession>A0ABN9IHE1</accession>
<keyword evidence="4" id="KW-0804">Transcription</keyword>
<reference evidence="8 9" key="1">
    <citation type="submission" date="2023-07" db="EMBL/GenBank/DDBJ databases">
        <authorList>
            <person name="Peeters C."/>
        </authorList>
    </citation>
    <scope>NUCLEOTIDE SEQUENCE [LARGE SCALE GENOMIC DNA]</scope>
    <source>
        <strain evidence="8 9">LMG 7141</strain>
    </source>
</reference>
<keyword evidence="1 5" id="KW-0597">Phosphoprotein</keyword>
<organism evidence="8 9">
    <name type="scientific">Ralstonia condita</name>
    <dbReference type="NCBI Taxonomy" id="3058600"/>
    <lineage>
        <taxon>Bacteria</taxon>
        <taxon>Pseudomonadati</taxon>
        <taxon>Pseudomonadota</taxon>
        <taxon>Betaproteobacteria</taxon>
        <taxon>Burkholderiales</taxon>
        <taxon>Burkholderiaceae</taxon>
        <taxon>Ralstonia</taxon>
    </lineage>
</organism>
<evidence type="ECO:0000313" key="9">
    <source>
        <dbReference type="Proteomes" id="UP001189616"/>
    </source>
</evidence>
<dbReference type="InterPro" id="IPR058245">
    <property type="entry name" value="NreC/VraR/RcsB-like_REC"/>
</dbReference>
<keyword evidence="2" id="KW-0805">Transcription regulation</keyword>
<gene>
    <name evidence="8" type="primary">uvrY_1</name>
    <name evidence="8" type="ORF">LMG7141_00947</name>
</gene>
<evidence type="ECO:0000256" key="2">
    <source>
        <dbReference type="ARBA" id="ARBA00023015"/>
    </source>
</evidence>
<dbReference type="SMART" id="SM00421">
    <property type="entry name" value="HTH_LUXR"/>
    <property type="match status" value="1"/>
</dbReference>
<dbReference type="InterPro" id="IPR011006">
    <property type="entry name" value="CheY-like_superfamily"/>
</dbReference>
<dbReference type="InterPro" id="IPR016032">
    <property type="entry name" value="Sig_transdc_resp-reg_C-effctor"/>
</dbReference>
<dbReference type="PROSITE" id="PS50110">
    <property type="entry name" value="RESPONSE_REGULATORY"/>
    <property type="match status" value="1"/>
</dbReference>
<dbReference type="SUPFAM" id="SSF46894">
    <property type="entry name" value="C-terminal effector domain of the bipartite response regulators"/>
    <property type="match status" value="1"/>
</dbReference>
<dbReference type="PANTHER" id="PTHR43214:SF41">
    <property type="entry name" value="NITRATE_NITRITE RESPONSE REGULATOR PROTEIN NARP"/>
    <property type="match status" value="1"/>
</dbReference>
<comment type="caution">
    <text evidence="8">The sequence shown here is derived from an EMBL/GenBank/DDBJ whole genome shotgun (WGS) entry which is preliminary data.</text>
</comment>
<keyword evidence="9" id="KW-1185">Reference proteome</keyword>
<evidence type="ECO:0000259" key="7">
    <source>
        <dbReference type="PROSITE" id="PS50110"/>
    </source>
</evidence>
<evidence type="ECO:0000313" key="8">
    <source>
        <dbReference type="EMBL" id="CAJ0779913.1"/>
    </source>
</evidence>
<evidence type="ECO:0000259" key="6">
    <source>
        <dbReference type="PROSITE" id="PS50043"/>
    </source>
</evidence>
<feature type="modified residue" description="4-aspartylphosphate" evidence="5">
    <location>
        <position position="54"/>
    </location>
</feature>
<dbReference type="Proteomes" id="UP001189616">
    <property type="component" value="Unassembled WGS sequence"/>
</dbReference>
<sequence length="209" mass="23011">MIKVLIADDHAVFREGLRRILSDADDIDVVGEATDGASTIKLARRIAADVLVLDLSMPGRSGIDLIAQVRREAPPLKILILTMHAEDQYALRAFRAGAVGYLTKEGAVMELEQAIRKAAAGGTYMTQAVAELLIQNLGDPTEQLLHQRLSDREFDVFLRLSRGDSLAQIAHDLCISRKTVSTYKARILERMNLPNDAALVRYALSHGLH</sequence>
<evidence type="ECO:0000256" key="1">
    <source>
        <dbReference type="ARBA" id="ARBA00022553"/>
    </source>
</evidence>
<proteinExistence type="predicted"/>
<protein>
    <submittedName>
        <fullName evidence="8">Response regulator UvrY</fullName>
    </submittedName>
</protein>
<dbReference type="PANTHER" id="PTHR43214">
    <property type="entry name" value="TWO-COMPONENT RESPONSE REGULATOR"/>
    <property type="match status" value="1"/>
</dbReference>
<evidence type="ECO:0000256" key="4">
    <source>
        <dbReference type="ARBA" id="ARBA00023163"/>
    </source>
</evidence>
<dbReference type="CDD" id="cd17535">
    <property type="entry name" value="REC_NarL-like"/>
    <property type="match status" value="1"/>
</dbReference>